<dbReference type="PROSITE" id="PS00893">
    <property type="entry name" value="NUDIX_BOX"/>
    <property type="match status" value="1"/>
</dbReference>
<dbReference type="PANTHER" id="PTHR43736:SF4">
    <property type="entry name" value="SLR1690 PROTEIN"/>
    <property type="match status" value="1"/>
</dbReference>
<gene>
    <name evidence="5" type="ORF">RM698_06780</name>
</gene>
<dbReference type="Proteomes" id="UP001183610">
    <property type="component" value="Unassembled WGS sequence"/>
</dbReference>
<reference evidence="6" key="1">
    <citation type="submission" date="2023-07" db="EMBL/GenBank/DDBJ databases">
        <title>30 novel species of actinomycetes from the DSMZ collection.</title>
        <authorList>
            <person name="Nouioui I."/>
        </authorList>
    </citation>
    <scope>NUCLEOTIDE SEQUENCE [LARGE SCALE GENOMIC DNA]</scope>
    <source>
        <strain evidence="6">DSM 41979</strain>
    </source>
</reference>
<evidence type="ECO:0000256" key="3">
    <source>
        <dbReference type="RuleBase" id="RU003476"/>
    </source>
</evidence>
<dbReference type="EMBL" id="JAVRET010000010">
    <property type="protein sequence ID" value="MDT0408757.1"/>
    <property type="molecule type" value="Genomic_DNA"/>
</dbReference>
<dbReference type="PANTHER" id="PTHR43736">
    <property type="entry name" value="ADP-RIBOSE PYROPHOSPHATASE"/>
    <property type="match status" value="1"/>
</dbReference>
<evidence type="ECO:0000313" key="5">
    <source>
        <dbReference type="EMBL" id="MDT0408757.1"/>
    </source>
</evidence>
<accession>A0ABU2QXD1</accession>
<dbReference type="CDD" id="cd18873">
    <property type="entry name" value="NUDIX_NadM_like"/>
    <property type="match status" value="1"/>
</dbReference>
<evidence type="ECO:0000313" key="6">
    <source>
        <dbReference type="Proteomes" id="UP001183610"/>
    </source>
</evidence>
<feature type="domain" description="Nudix hydrolase" evidence="4">
    <location>
        <begin position="11"/>
        <end position="157"/>
    </location>
</feature>
<evidence type="ECO:0000259" key="4">
    <source>
        <dbReference type="PROSITE" id="PS51462"/>
    </source>
</evidence>
<keyword evidence="6" id="KW-1185">Reference proteome</keyword>
<dbReference type="InterPro" id="IPR020084">
    <property type="entry name" value="NUDIX_hydrolase_CS"/>
</dbReference>
<dbReference type="InterPro" id="IPR020476">
    <property type="entry name" value="Nudix_hydrolase"/>
</dbReference>
<dbReference type="SUPFAM" id="SSF55811">
    <property type="entry name" value="Nudix"/>
    <property type="match status" value="1"/>
</dbReference>
<name>A0ABU2QXD1_9ACTN</name>
<dbReference type="InterPro" id="IPR000086">
    <property type="entry name" value="NUDIX_hydrolase_dom"/>
</dbReference>
<comment type="similarity">
    <text evidence="1 3">Belongs to the Nudix hydrolase family.</text>
</comment>
<dbReference type="PROSITE" id="PS51462">
    <property type="entry name" value="NUDIX"/>
    <property type="match status" value="1"/>
</dbReference>
<dbReference type="GO" id="GO:0016787">
    <property type="term" value="F:hydrolase activity"/>
    <property type="evidence" value="ECO:0007669"/>
    <property type="project" value="UniProtKB-KW"/>
</dbReference>
<dbReference type="SUPFAM" id="SSF46785">
    <property type="entry name" value="Winged helix' DNA-binding domain"/>
    <property type="match status" value="1"/>
</dbReference>
<evidence type="ECO:0000256" key="1">
    <source>
        <dbReference type="ARBA" id="ARBA00005582"/>
    </source>
</evidence>
<dbReference type="Pfam" id="PF21906">
    <property type="entry name" value="WHD_NrtR"/>
    <property type="match status" value="1"/>
</dbReference>
<keyword evidence="2 3" id="KW-0378">Hydrolase</keyword>
<dbReference type="InterPro" id="IPR036390">
    <property type="entry name" value="WH_DNA-bd_sf"/>
</dbReference>
<evidence type="ECO:0000256" key="2">
    <source>
        <dbReference type="ARBA" id="ARBA00022801"/>
    </source>
</evidence>
<dbReference type="Gene3D" id="3.90.79.10">
    <property type="entry name" value="Nucleoside Triphosphate Pyrophosphohydrolase"/>
    <property type="match status" value="1"/>
</dbReference>
<dbReference type="InterPro" id="IPR054105">
    <property type="entry name" value="WHD_NrtR"/>
</dbReference>
<dbReference type="RefSeq" id="WP_037898059.1">
    <property type="nucleotide sequence ID" value="NZ_JAVRET010000010.1"/>
</dbReference>
<dbReference type="Gene3D" id="1.10.10.10">
    <property type="entry name" value="Winged helix-like DNA-binding domain superfamily/Winged helix DNA-binding domain"/>
    <property type="match status" value="1"/>
</dbReference>
<organism evidence="5 6">
    <name type="scientific">Streptomyces evansiae</name>
    <dbReference type="NCBI Taxonomy" id="3075535"/>
    <lineage>
        <taxon>Bacteria</taxon>
        <taxon>Bacillati</taxon>
        <taxon>Actinomycetota</taxon>
        <taxon>Actinomycetes</taxon>
        <taxon>Kitasatosporales</taxon>
        <taxon>Streptomycetaceae</taxon>
        <taxon>Streptomyces</taxon>
    </lineage>
</organism>
<sequence length="257" mass="27494">MAPYDPSDFPPFAVTVDLVVLTVRHNGLRALLVRRGEAPYQGQWALPGGFVRPGEDLAAAAGRELEEETGLCAHDGECESGSGEARHGAHLEQLATYGDPGRDPRMRVVSVAHLALAPDLPSPTAGGDASGARWAPVERLLGEEGGGRDDEQLLPLAFDHARILSDGIERARSKIEYSSLATAFCPAEFTVGELRRVYEAVWGVVLDPRNFHRKVTGTPGFLVPTGGTTTRQGGRPAQLFRAGGATLLNPPMLRPEM</sequence>
<comment type="caution">
    <text evidence="5">The sequence shown here is derived from an EMBL/GenBank/DDBJ whole genome shotgun (WGS) entry which is preliminary data.</text>
</comment>
<dbReference type="PRINTS" id="PR00502">
    <property type="entry name" value="NUDIXFAMILY"/>
</dbReference>
<dbReference type="Pfam" id="PF00293">
    <property type="entry name" value="NUDIX"/>
    <property type="match status" value="1"/>
</dbReference>
<dbReference type="InterPro" id="IPR036388">
    <property type="entry name" value="WH-like_DNA-bd_sf"/>
</dbReference>
<proteinExistence type="inferred from homology"/>
<protein>
    <submittedName>
        <fullName evidence="5">NUDIX hydrolase</fullName>
    </submittedName>
</protein>
<dbReference type="InterPro" id="IPR015797">
    <property type="entry name" value="NUDIX_hydrolase-like_dom_sf"/>
</dbReference>